<evidence type="ECO:0000256" key="4">
    <source>
        <dbReference type="ARBA" id="ARBA00023304"/>
    </source>
</evidence>
<sequence>MNWVLEGRCWKLGDNLSLDDDIIEFAKVFVQGVRVSDPEYLKQHVFTNLIPDFPQRAKPGDIVVAGKRFGQGNPHIYGLLGMTGLGLGLIAESVPHFTYRMLVAAGLPSLPFCAGIGGKVADGDRIRVDFERGKIENLTQGLVHEAEPLPAELREIIALGGSLPALKKRLEKMQAS</sequence>
<gene>
    <name evidence="5" type="ORF">HYZ11_05200</name>
</gene>
<comment type="caution">
    <text evidence="5">The sequence shown here is derived from an EMBL/GenBank/DDBJ whole genome shotgun (WGS) entry which is preliminary data.</text>
</comment>
<dbReference type="Gene3D" id="3.20.19.10">
    <property type="entry name" value="Aconitase, domain 4"/>
    <property type="match status" value="1"/>
</dbReference>
<evidence type="ECO:0000256" key="3">
    <source>
        <dbReference type="ARBA" id="ARBA00023239"/>
    </source>
</evidence>
<evidence type="ECO:0000313" key="6">
    <source>
        <dbReference type="Proteomes" id="UP000782312"/>
    </source>
</evidence>
<dbReference type="GO" id="GO:0009098">
    <property type="term" value="P:L-leucine biosynthetic process"/>
    <property type="evidence" value="ECO:0007669"/>
    <property type="project" value="UniProtKB-KW"/>
</dbReference>
<evidence type="ECO:0000256" key="1">
    <source>
        <dbReference type="ARBA" id="ARBA00022430"/>
    </source>
</evidence>
<dbReference type="PANTHER" id="PTHR43345">
    <property type="entry name" value="3-ISOPROPYLMALATE DEHYDRATASE SMALL SUBUNIT 2-RELATED-RELATED"/>
    <property type="match status" value="1"/>
</dbReference>
<dbReference type="InterPro" id="IPR050075">
    <property type="entry name" value="LeuD"/>
</dbReference>
<organism evidence="5 6">
    <name type="scientific">Tectimicrobiota bacterium</name>
    <dbReference type="NCBI Taxonomy" id="2528274"/>
    <lineage>
        <taxon>Bacteria</taxon>
        <taxon>Pseudomonadati</taxon>
        <taxon>Nitrospinota/Tectimicrobiota group</taxon>
        <taxon>Candidatus Tectimicrobiota</taxon>
    </lineage>
</organism>
<dbReference type="PANTHER" id="PTHR43345:SF9">
    <property type="entry name" value="3-ISOPROPYLMALATE DEHYDRATASE SMALL SUBUNIT"/>
    <property type="match status" value="1"/>
</dbReference>
<keyword evidence="4" id="KW-0100">Branched-chain amino acid biosynthesis</keyword>
<name>A0A932MLB0_UNCTE</name>
<keyword evidence="2" id="KW-0028">Amino-acid biosynthesis</keyword>
<proteinExistence type="predicted"/>
<keyword evidence="3" id="KW-0456">Lyase</keyword>
<keyword evidence="1" id="KW-0432">Leucine biosynthesis</keyword>
<dbReference type="EMBL" id="JACPUR010000013">
    <property type="protein sequence ID" value="MBI3126984.1"/>
    <property type="molecule type" value="Genomic_DNA"/>
</dbReference>
<reference evidence="5" key="1">
    <citation type="submission" date="2020-07" db="EMBL/GenBank/DDBJ databases">
        <title>Huge and variable diversity of episymbiotic CPR bacteria and DPANN archaea in groundwater ecosystems.</title>
        <authorList>
            <person name="He C.Y."/>
            <person name="Keren R."/>
            <person name="Whittaker M."/>
            <person name="Farag I.F."/>
            <person name="Doudna J."/>
            <person name="Cate J.H.D."/>
            <person name="Banfield J.F."/>
        </authorList>
    </citation>
    <scope>NUCLEOTIDE SEQUENCE</scope>
    <source>
        <strain evidence="5">NC_groundwater_763_Ag_S-0.2um_68_21</strain>
    </source>
</reference>
<accession>A0A932MLB0</accession>
<protein>
    <submittedName>
        <fullName evidence="5">3-isopropylmalate dehydratase</fullName>
    </submittedName>
</protein>
<dbReference type="AlphaFoldDB" id="A0A932MLB0"/>
<dbReference type="GO" id="GO:0016829">
    <property type="term" value="F:lyase activity"/>
    <property type="evidence" value="ECO:0007669"/>
    <property type="project" value="UniProtKB-KW"/>
</dbReference>
<evidence type="ECO:0000313" key="5">
    <source>
        <dbReference type="EMBL" id="MBI3126984.1"/>
    </source>
</evidence>
<dbReference type="SUPFAM" id="SSF52016">
    <property type="entry name" value="LeuD/IlvD-like"/>
    <property type="match status" value="1"/>
</dbReference>
<evidence type="ECO:0000256" key="2">
    <source>
        <dbReference type="ARBA" id="ARBA00022605"/>
    </source>
</evidence>
<dbReference type="Proteomes" id="UP000782312">
    <property type="component" value="Unassembled WGS sequence"/>
</dbReference>
<dbReference type="InterPro" id="IPR015928">
    <property type="entry name" value="Aconitase/3IPM_dehydase_swvl"/>
</dbReference>